<feature type="signal peptide" evidence="1">
    <location>
        <begin position="1"/>
        <end position="22"/>
    </location>
</feature>
<keyword evidence="1" id="KW-0732">Signal</keyword>
<reference evidence="2" key="2">
    <citation type="journal article" date="2021" name="PeerJ">
        <title>Extensive microbial diversity within the chicken gut microbiome revealed by metagenomics and culture.</title>
        <authorList>
            <person name="Gilroy R."/>
            <person name="Ravi A."/>
            <person name="Getino M."/>
            <person name="Pursley I."/>
            <person name="Horton D.L."/>
            <person name="Alikhan N.F."/>
            <person name="Baker D."/>
            <person name="Gharbi K."/>
            <person name="Hall N."/>
            <person name="Watson M."/>
            <person name="Adriaenssens E.M."/>
            <person name="Foster-Nyarko E."/>
            <person name="Jarju S."/>
            <person name="Secka A."/>
            <person name="Antonio M."/>
            <person name="Oren A."/>
            <person name="Chaudhuri R.R."/>
            <person name="La Ragione R."/>
            <person name="Hildebrand F."/>
            <person name="Pallen M.J."/>
        </authorList>
    </citation>
    <scope>NUCLEOTIDE SEQUENCE</scope>
    <source>
        <strain evidence="2">6919</strain>
    </source>
</reference>
<gene>
    <name evidence="2" type="ORF">IAB88_03030</name>
</gene>
<sequence>MKSNIFAIVFCLAIAGAPVVVAAESGNSKDGETVEEKDEKEPSKLEKIMKRFSIGGYGEAVYARNFYSDNVYRYSRPEQYRNDPSHGRFDIPHAVIYLSYDFGKGWKMSSEIEFEHGGAGSAVEQEFEEAGEWESEIEKGGEVELEQFWIEKSFMPQLNVRAGHIVVPVGLTNAHHEPLEFFTVYRPEGEATILPCTWHETGISLWGRAGDWRYEAQFLAGLDAFFFSRDNWIQGGNGSPFEFKTANKYAVAARIDNYSIKGLRIGLSGYYTHSMHNTMPHDMEGEDQYGNKKTYDHIKGKVAIGALDFTYNDHNWIVRGNADYGYLSDASEISEIKRNRTANNAPYNKTAVGKNAVALGMEAGYDFFSQIAKTRADNQKFYLFGRYDYYNSYIPEHDMAKYEFTGRHKMTFGINYYPIPQIVIKGEYSKRFFKTPFNDEPSVSIGIAYMGFFN</sequence>
<name>A0A9D9IQU9_9BACT</name>
<reference evidence="2" key="1">
    <citation type="submission" date="2020-10" db="EMBL/GenBank/DDBJ databases">
        <authorList>
            <person name="Gilroy R."/>
        </authorList>
    </citation>
    <scope>NUCLEOTIDE SEQUENCE</scope>
    <source>
        <strain evidence="2">6919</strain>
    </source>
</reference>
<dbReference type="Gene3D" id="2.40.160.10">
    <property type="entry name" value="Porin"/>
    <property type="match status" value="1"/>
</dbReference>
<dbReference type="Proteomes" id="UP000823598">
    <property type="component" value="Unassembled WGS sequence"/>
</dbReference>
<evidence type="ECO:0000256" key="1">
    <source>
        <dbReference type="SAM" id="SignalP"/>
    </source>
</evidence>
<dbReference type="SUPFAM" id="SSF56935">
    <property type="entry name" value="Porins"/>
    <property type="match status" value="1"/>
</dbReference>
<dbReference type="InterPro" id="IPR023614">
    <property type="entry name" value="Porin_dom_sf"/>
</dbReference>
<protein>
    <recommendedName>
        <fullName evidence="4">Porin</fullName>
    </recommendedName>
</protein>
<comment type="caution">
    <text evidence="2">The sequence shown here is derived from an EMBL/GenBank/DDBJ whole genome shotgun (WGS) entry which is preliminary data.</text>
</comment>
<evidence type="ECO:0000313" key="2">
    <source>
        <dbReference type="EMBL" id="MBO8475948.1"/>
    </source>
</evidence>
<organism evidence="2 3">
    <name type="scientific">Candidatus Limisoma faecipullorum</name>
    <dbReference type="NCBI Taxonomy" id="2840854"/>
    <lineage>
        <taxon>Bacteria</taxon>
        <taxon>Pseudomonadati</taxon>
        <taxon>Bacteroidota</taxon>
        <taxon>Bacteroidia</taxon>
        <taxon>Bacteroidales</taxon>
        <taxon>Candidatus Limisoma</taxon>
    </lineage>
</organism>
<evidence type="ECO:0000313" key="3">
    <source>
        <dbReference type="Proteomes" id="UP000823598"/>
    </source>
</evidence>
<evidence type="ECO:0008006" key="4">
    <source>
        <dbReference type="Google" id="ProtNLM"/>
    </source>
</evidence>
<feature type="chain" id="PRO_5038593822" description="Porin" evidence="1">
    <location>
        <begin position="23"/>
        <end position="454"/>
    </location>
</feature>
<dbReference type="EMBL" id="JADIMC010000035">
    <property type="protein sequence ID" value="MBO8475948.1"/>
    <property type="molecule type" value="Genomic_DNA"/>
</dbReference>
<accession>A0A9D9IQU9</accession>
<proteinExistence type="predicted"/>
<dbReference type="AlphaFoldDB" id="A0A9D9IQU9"/>